<evidence type="ECO:0000313" key="1">
    <source>
        <dbReference type="EMBL" id="JAD16064.1"/>
    </source>
</evidence>
<name>A0A0A8XQE3_ARUDO</name>
<accession>A0A0A8XQE3</accession>
<reference evidence="1" key="1">
    <citation type="submission" date="2014-09" db="EMBL/GenBank/DDBJ databases">
        <authorList>
            <person name="Magalhaes I.L.F."/>
            <person name="Oliveira U."/>
            <person name="Santos F.R."/>
            <person name="Vidigal T.H.D.A."/>
            <person name="Brescovit A.D."/>
            <person name="Santos A.J."/>
        </authorList>
    </citation>
    <scope>NUCLEOTIDE SEQUENCE</scope>
    <source>
        <tissue evidence="1">Shoot tissue taken approximately 20 cm above the soil surface</tissue>
    </source>
</reference>
<dbReference type="EMBL" id="GBRH01281831">
    <property type="protein sequence ID" value="JAD16064.1"/>
    <property type="molecule type" value="Transcribed_RNA"/>
</dbReference>
<dbReference type="AlphaFoldDB" id="A0A0A8XQE3"/>
<organism evidence="1">
    <name type="scientific">Arundo donax</name>
    <name type="common">Giant reed</name>
    <name type="synonym">Donax arundinaceus</name>
    <dbReference type="NCBI Taxonomy" id="35708"/>
    <lineage>
        <taxon>Eukaryota</taxon>
        <taxon>Viridiplantae</taxon>
        <taxon>Streptophyta</taxon>
        <taxon>Embryophyta</taxon>
        <taxon>Tracheophyta</taxon>
        <taxon>Spermatophyta</taxon>
        <taxon>Magnoliopsida</taxon>
        <taxon>Liliopsida</taxon>
        <taxon>Poales</taxon>
        <taxon>Poaceae</taxon>
        <taxon>PACMAD clade</taxon>
        <taxon>Arundinoideae</taxon>
        <taxon>Arundineae</taxon>
        <taxon>Arundo</taxon>
    </lineage>
</organism>
<sequence length="110" mass="12442">MQNSLSLYLVPWWTRSVSSSELKKANKKSSILCLALLYIIPQRRQYIAWQRILGARGRCKPISPVDSCAVISILAQSVLSGTKTCLFVCLSVFLASVRWSKQICTLVYMR</sequence>
<reference evidence="1" key="2">
    <citation type="journal article" date="2015" name="Data Brief">
        <title>Shoot transcriptome of the giant reed, Arundo donax.</title>
        <authorList>
            <person name="Barrero R.A."/>
            <person name="Guerrero F.D."/>
            <person name="Moolhuijzen P."/>
            <person name="Goolsby J.A."/>
            <person name="Tidwell J."/>
            <person name="Bellgard S.E."/>
            <person name="Bellgard M.I."/>
        </authorList>
    </citation>
    <scope>NUCLEOTIDE SEQUENCE</scope>
    <source>
        <tissue evidence="1">Shoot tissue taken approximately 20 cm above the soil surface</tissue>
    </source>
</reference>
<protein>
    <submittedName>
        <fullName evidence="1">Uncharacterized protein</fullName>
    </submittedName>
</protein>
<proteinExistence type="predicted"/>